<dbReference type="EMBL" id="SMAB01000005">
    <property type="protein sequence ID" value="TCS83265.1"/>
    <property type="molecule type" value="Genomic_DNA"/>
</dbReference>
<dbReference type="CDD" id="cd05007">
    <property type="entry name" value="SIS_Etherase"/>
    <property type="match status" value="1"/>
</dbReference>
<name>A0A4R3KJ29_9BACI</name>
<dbReference type="Gene3D" id="1.10.8.10">
    <property type="entry name" value="DNA helicase RuvA subunit, C-terminal domain"/>
    <property type="match status" value="1"/>
</dbReference>
<dbReference type="GO" id="GO:0009254">
    <property type="term" value="P:peptidoglycan turnover"/>
    <property type="evidence" value="ECO:0007669"/>
    <property type="project" value="TreeGrafter"/>
</dbReference>
<evidence type="ECO:0000313" key="5">
    <source>
        <dbReference type="EMBL" id="TCS83265.1"/>
    </source>
</evidence>
<feature type="domain" description="SIS" evidence="4">
    <location>
        <begin position="56"/>
        <end position="219"/>
    </location>
</feature>
<dbReference type="SUPFAM" id="SSF53697">
    <property type="entry name" value="SIS domain"/>
    <property type="match status" value="1"/>
</dbReference>
<comment type="subunit">
    <text evidence="3">Homodimer.</text>
</comment>
<dbReference type="AlphaFoldDB" id="A0A4R3KJ29"/>
<proteinExistence type="inferred from homology"/>
<organism evidence="5 6">
    <name type="scientific">Tepidibacillus fermentans</name>
    <dbReference type="NCBI Taxonomy" id="1281767"/>
    <lineage>
        <taxon>Bacteria</taxon>
        <taxon>Bacillati</taxon>
        <taxon>Bacillota</taxon>
        <taxon>Bacilli</taxon>
        <taxon>Bacillales</taxon>
        <taxon>Bacillaceae</taxon>
        <taxon>Tepidibacillus</taxon>
    </lineage>
</organism>
<dbReference type="GO" id="GO:0016835">
    <property type="term" value="F:carbon-oxygen lyase activity"/>
    <property type="evidence" value="ECO:0007669"/>
    <property type="project" value="UniProtKB-UniRule"/>
</dbReference>
<keyword evidence="6" id="KW-1185">Reference proteome</keyword>
<dbReference type="InterPro" id="IPR005488">
    <property type="entry name" value="Etherase_MurQ"/>
</dbReference>
<dbReference type="NCBIfam" id="NF003915">
    <property type="entry name" value="PRK05441.1"/>
    <property type="match status" value="1"/>
</dbReference>
<dbReference type="CDD" id="cd14273">
    <property type="entry name" value="UBA_TAP-C_like"/>
    <property type="match status" value="1"/>
</dbReference>
<feature type="active site" evidence="3">
    <location>
        <position position="115"/>
    </location>
</feature>
<gene>
    <name evidence="3" type="primary">murQ</name>
    <name evidence="5" type="ORF">EDD72_1053</name>
</gene>
<dbReference type="PANTHER" id="PTHR10088:SF4">
    <property type="entry name" value="GLUCOKINASE REGULATORY PROTEIN"/>
    <property type="match status" value="1"/>
</dbReference>
<evidence type="ECO:0000259" key="4">
    <source>
        <dbReference type="PROSITE" id="PS51464"/>
    </source>
</evidence>
<dbReference type="GO" id="GO:0097367">
    <property type="term" value="F:carbohydrate derivative binding"/>
    <property type="evidence" value="ECO:0007669"/>
    <property type="project" value="InterPro"/>
</dbReference>
<dbReference type="GO" id="GO:0016803">
    <property type="term" value="F:ether hydrolase activity"/>
    <property type="evidence" value="ECO:0007669"/>
    <property type="project" value="TreeGrafter"/>
</dbReference>
<evidence type="ECO:0000256" key="3">
    <source>
        <dbReference type="HAMAP-Rule" id="MF_00068"/>
    </source>
</evidence>
<feature type="active site" description="Proton donor" evidence="3">
    <location>
        <position position="84"/>
    </location>
</feature>
<dbReference type="NCBIfam" id="TIGR00274">
    <property type="entry name" value="N-acetylmuramic acid 6-phosphate etherase"/>
    <property type="match status" value="1"/>
</dbReference>
<dbReference type="NCBIfam" id="NF009222">
    <property type="entry name" value="PRK12570.1"/>
    <property type="match status" value="1"/>
</dbReference>
<comment type="similarity">
    <text evidence="3">Belongs to the GCKR-like family. MurNAc-6-P etherase subfamily.</text>
</comment>
<dbReference type="Proteomes" id="UP000295788">
    <property type="component" value="Unassembled WGS sequence"/>
</dbReference>
<sequence length="303" mass="33381">MMGEKKTITEQTNQKSLRIDEMSSLEIITLMAEEDKKIYLAIEKTLPTVAKAVDAIVDRWQKGGRCFVVGAGTSGRLGVLDAVELIPTFSIESGRWIGLIAGGYEAMWNPLEGNEDDEKQVIEELQKNLLSANDVIIGVSASGSTPYVLSALTFGNNIGALTISISNNERTKASKMSKFGIEAIVGPEVIRGSTRLKAGTAQKMILNMLSTATMVRLGKVYQNQMVDMQLINKKLVKRAISTLIELTNLSEVQAKDLFEQSENDLKTAIFVALTQGTKEQAKYYLSQANGRLKEAIYRFFNKK</sequence>
<dbReference type="InterPro" id="IPR040190">
    <property type="entry name" value="MURQ/GCKR"/>
</dbReference>
<dbReference type="EC" id="4.2.1.126" evidence="3"/>
<dbReference type="PROSITE" id="PS51464">
    <property type="entry name" value="SIS"/>
    <property type="match status" value="1"/>
</dbReference>
<dbReference type="Gene3D" id="3.40.50.10490">
    <property type="entry name" value="Glucose-6-phosphate isomerase like protein, domain 1"/>
    <property type="match status" value="1"/>
</dbReference>
<evidence type="ECO:0000256" key="1">
    <source>
        <dbReference type="ARBA" id="ARBA00023239"/>
    </source>
</evidence>
<comment type="pathway">
    <text evidence="3">Amino-sugar metabolism; N-acetylmuramate degradation.</text>
</comment>
<comment type="miscellaneous">
    <text evidence="3">A lyase-type mechanism (elimination/hydration) is suggested for the cleavage of the lactyl ether bond of MurNAc 6-phosphate, with the formation of an alpha,beta-unsaturated aldehyde intermediate with (E)-stereochemistry, followed by the syn addition of water to give product.</text>
</comment>
<dbReference type="GO" id="GO:0046348">
    <property type="term" value="P:amino sugar catabolic process"/>
    <property type="evidence" value="ECO:0007669"/>
    <property type="project" value="InterPro"/>
</dbReference>
<dbReference type="InterPro" id="IPR001347">
    <property type="entry name" value="SIS_dom"/>
</dbReference>
<accession>A0A4R3KJ29</accession>
<dbReference type="GO" id="GO:0097173">
    <property type="term" value="P:N-acetylmuramic acid catabolic process"/>
    <property type="evidence" value="ECO:0007669"/>
    <property type="project" value="UniProtKB-UniPathway"/>
</dbReference>
<dbReference type="UniPathway" id="UPA00342"/>
<dbReference type="PANTHER" id="PTHR10088">
    <property type="entry name" value="GLUCOKINASE REGULATORY PROTEIN"/>
    <property type="match status" value="1"/>
</dbReference>
<dbReference type="HAMAP" id="MF_00068">
    <property type="entry name" value="MurQ"/>
    <property type="match status" value="1"/>
</dbReference>
<comment type="caution">
    <text evidence="5">The sequence shown here is derived from an EMBL/GenBank/DDBJ whole genome shotgun (WGS) entry which is preliminary data.</text>
</comment>
<reference evidence="5 6" key="1">
    <citation type="submission" date="2019-03" db="EMBL/GenBank/DDBJ databases">
        <title>Genomic Encyclopedia of Type Strains, Phase IV (KMG-IV): sequencing the most valuable type-strain genomes for metagenomic binning, comparative biology and taxonomic classification.</title>
        <authorList>
            <person name="Goeker M."/>
        </authorList>
    </citation>
    <scope>NUCLEOTIDE SEQUENCE [LARGE SCALE GENOMIC DNA]</scope>
    <source>
        <strain evidence="5 6">DSM 23802</strain>
    </source>
</reference>
<keyword evidence="1 3" id="KW-0456">Lyase</keyword>
<evidence type="ECO:0000313" key="6">
    <source>
        <dbReference type="Proteomes" id="UP000295788"/>
    </source>
</evidence>
<comment type="function">
    <text evidence="3">Specifically catalyzes the cleavage of the D-lactyl ether substituent of MurNAc 6-phosphate, producing GlcNAc 6-phosphate and D-lactate.</text>
</comment>
<evidence type="ECO:0000256" key="2">
    <source>
        <dbReference type="ARBA" id="ARBA00023277"/>
    </source>
</evidence>
<keyword evidence="2 3" id="KW-0119">Carbohydrate metabolism</keyword>
<dbReference type="InterPro" id="IPR046348">
    <property type="entry name" value="SIS_dom_sf"/>
</dbReference>
<dbReference type="Pfam" id="PF22645">
    <property type="entry name" value="GKRP_SIS_N"/>
    <property type="match status" value="1"/>
</dbReference>
<dbReference type="FunFam" id="3.40.50.10490:FF:000014">
    <property type="entry name" value="N-acetylmuramic acid 6-phosphate etherase"/>
    <property type="match status" value="1"/>
</dbReference>
<protein>
    <recommendedName>
        <fullName evidence="3">N-acetylmuramic acid 6-phosphate etherase</fullName>
        <shortName evidence="3">MurNAc-6-P etherase</shortName>
        <ecNumber evidence="3">4.2.1.126</ecNumber>
    </recommendedName>
    <alternativeName>
        <fullName evidence="3">N-acetylmuramic acid 6-phosphate hydrolase</fullName>
    </alternativeName>
    <alternativeName>
        <fullName evidence="3">N-acetylmuramic acid 6-phosphate lyase</fullName>
    </alternativeName>
</protein>
<comment type="catalytic activity">
    <reaction evidence="3">
        <text>N-acetyl-D-muramate 6-phosphate + H2O = N-acetyl-D-glucosamine 6-phosphate + (R)-lactate</text>
        <dbReference type="Rhea" id="RHEA:26410"/>
        <dbReference type="ChEBI" id="CHEBI:15377"/>
        <dbReference type="ChEBI" id="CHEBI:16004"/>
        <dbReference type="ChEBI" id="CHEBI:57513"/>
        <dbReference type="ChEBI" id="CHEBI:58722"/>
        <dbReference type="EC" id="4.2.1.126"/>
    </reaction>
</comment>